<evidence type="ECO:0000256" key="1">
    <source>
        <dbReference type="ARBA" id="ARBA00023015"/>
    </source>
</evidence>
<sequence>MSQEPMSQESVPQEPAPHESTNSSLNSLSRGQSTGTRRVSSQIQREVMQLILDRRLRAGAPLPTEAELMGALGVSRNSVREALKALQALDIVEIRHGYGTYVGQASLTPLVDGLTFRTLAQQGDDGGALALGDILQVREVLEEGLIRRVVGVLSDAELDRLEGVVTRMEEAGRAGLPFPELDREFHELMYAALGNALVPQLLGAFWTVYRRIAGVQGWTDDPTPDVTVRRHRDIVVALRARDIEGAQRAMAVHFRGIEARAAQESRGVG</sequence>
<name>A0ABV8Z1U9_9ACTN</name>
<evidence type="ECO:0000256" key="2">
    <source>
        <dbReference type="ARBA" id="ARBA00023125"/>
    </source>
</evidence>
<dbReference type="RefSeq" id="WP_386353376.1">
    <property type="nucleotide sequence ID" value="NZ_JBHSFG010000087.1"/>
</dbReference>
<dbReference type="Gene3D" id="1.10.10.10">
    <property type="entry name" value="Winged helix-like DNA-binding domain superfamily/Winged helix DNA-binding domain"/>
    <property type="match status" value="1"/>
</dbReference>
<evidence type="ECO:0000256" key="3">
    <source>
        <dbReference type="ARBA" id="ARBA00023163"/>
    </source>
</evidence>
<dbReference type="InterPro" id="IPR036390">
    <property type="entry name" value="WH_DNA-bd_sf"/>
</dbReference>
<feature type="domain" description="HTH gntR-type" evidence="5">
    <location>
        <begin position="37"/>
        <end position="105"/>
    </location>
</feature>
<dbReference type="SMART" id="SM00345">
    <property type="entry name" value="HTH_GNTR"/>
    <property type="match status" value="1"/>
</dbReference>
<dbReference type="CDD" id="cd07377">
    <property type="entry name" value="WHTH_GntR"/>
    <property type="match status" value="1"/>
</dbReference>
<dbReference type="PANTHER" id="PTHR43537">
    <property type="entry name" value="TRANSCRIPTIONAL REGULATOR, GNTR FAMILY"/>
    <property type="match status" value="1"/>
</dbReference>
<dbReference type="Pfam" id="PF07729">
    <property type="entry name" value="FCD"/>
    <property type="match status" value="1"/>
</dbReference>
<feature type="compositionally biased region" description="Polar residues" evidence="4">
    <location>
        <begin position="19"/>
        <end position="41"/>
    </location>
</feature>
<dbReference type="EMBL" id="JBHSFG010000087">
    <property type="protein sequence ID" value="MFC4471312.1"/>
    <property type="molecule type" value="Genomic_DNA"/>
</dbReference>
<feature type="compositionally biased region" description="Polar residues" evidence="4">
    <location>
        <begin position="1"/>
        <end position="11"/>
    </location>
</feature>
<dbReference type="InterPro" id="IPR011711">
    <property type="entry name" value="GntR_C"/>
</dbReference>
<keyword evidence="7" id="KW-1185">Reference proteome</keyword>
<gene>
    <name evidence="6" type="ORF">ACFPH6_43655</name>
</gene>
<reference evidence="7" key="1">
    <citation type="journal article" date="2019" name="Int. J. Syst. Evol. Microbiol.">
        <title>The Global Catalogue of Microorganisms (GCM) 10K type strain sequencing project: providing services to taxonomists for standard genome sequencing and annotation.</title>
        <authorList>
            <consortium name="The Broad Institute Genomics Platform"/>
            <consortium name="The Broad Institute Genome Sequencing Center for Infectious Disease"/>
            <person name="Wu L."/>
            <person name="Ma J."/>
        </authorList>
    </citation>
    <scope>NUCLEOTIDE SEQUENCE [LARGE SCALE GENOMIC DNA]</scope>
    <source>
        <strain evidence="7">DT43</strain>
    </source>
</reference>
<dbReference type="InterPro" id="IPR036388">
    <property type="entry name" value="WH-like_DNA-bd_sf"/>
</dbReference>
<dbReference type="Pfam" id="PF00392">
    <property type="entry name" value="GntR"/>
    <property type="match status" value="1"/>
</dbReference>
<protein>
    <submittedName>
        <fullName evidence="6">FadR/GntR family transcriptional regulator</fullName>
    </submittedName>
</protein>
<dbReference type="InterPro" id="IPR008920">
    <property type="entry name" value="TF_FadR/GntR_C"/>
</dbReference>
<dbReference type="SUPFAM" id="SSF46785">
    <property type="entry name" value="Winged helix' DNA-binding domain"/>
    <property type="match status" value="1"/>
</dbReference>
<accession>A0ABV8Z1U9</accession>
<dbReference type="PROSITE" id="PS50949">
    <property type="entry name" value="HTH_GNTR"/>
    <property type="match status" value="1"/>
</dbReference>
<evidence type="ECO:0000313" key="6">
    <source>
        <dbReference type="EMBL" id="MFC4471312.1"/>
    </source>
</evidence>
<comment type="caution">
    <text evidence="6">The sequence shown here is derived from an EMBL/GenBank/DDBJ whole genome shotgun (WGS) entry which is preliminary data.</text>
</comment>
<dbReference type="PRINTS" id="PR00035">
    <property type="entry name" value="HTHGNTR"/>
</dbReference>
<organism evidence="6 7">
    <name type="scientific">Streptomyces xiangluensis</name>
    <dbReference type="NCBI Taxonomy" id="2665720"/>
    <lineage>
        <taxon>Bacteria</taxon>
        <taxon>Bacillati</taxon>
        <taxon>Actinomycetota</taxon>
        <taxon>Actinomycetes</taxon>
        <taxon>Kitasatosporales</taxon>
        <taxon>Streptomycetaceae</taxon>
        <taxon>Streptomyces</taxon>
    </lineage>
</organism>
<feature type="region of interest" description="Disordered" evidence="4">
    <location>
        <begin position="1"/>
        <end position="41"/>
    </location>
</feature>
<evidence type="ECO:0000259" key="5">
    <source>
        <dbReference type="PROSITE" id="PS50949"/>
    </source>
</evidence>
<keyword evidence="3" id="KW-0804">Transcription</keyword>
<evidence type="ECO:0000256" key="4">
    <source>
        <dbReference type="SAM" id="MobiDB-lite"/>
    </source>
</evidence>
<proteinExistence type="predicted"/>
<dbReference type="Gene3D" id="1.20.120.530">
    <property type="entry name" value="GntR ligand-binding domain-like"/>
    <property type="match status" value="1"/>
</dbReference>
<keyword evidence="1" id="KW-0805">Transcription regulation</keyword>
<dbReference type="InterPro" id="IPR000524">
    <property type="entry name" value="Tscrpt_reg_HTH_GntR"/>
</dbReference>
<keyword evidence="2" id="KW-0238">DNA-binding</keyword>
<dbReference type="SUPFAM" id="SSF48008">
    <property type="entry name" value="GntR ligand-binding domain-like"/>
    <property type="match status" value="1"/>
</dbReference>
<evidence type="ECO:0000313" key="7">
    <source>
        <dbReference type="Proteomes" id="UP001596012"/>
    </source>
</evidence>
<dbReference type="PANTHER" id="PTHR43537:SF5">
    <property type="entry name" value="UXU OPERON TRANSCRIPTIONAL REGULATOR"/>
    <property type="match status" value="1"/>
</dbReference>
<dbReference type="SMART" id="SM00895">
    <property type="entry name" value="FCD"/>
    <property type="match status" value="1"/>
</dbReference>
<dbReference type="Proteomes" id="UP001596012">
    <property type="component" value="Unassembled WGS sequence"/>
</dbReference>